<dbReference type="InterPro" id="IPR049945">
    <property type="entry name" value="AAA_22"/>
</dbReference>
<name>A0A2S5DD65_9NEIS</name>
<dbReference type="Pfam" id="PF13401">
    <property type="entry name" value="AAA_22"/>
    <property type="match status" value="1"/>
</dbReference>
<dbReference type="OrthoDB" id="9086539at2"/>
<dbReference type="EMBL" id="PQWB01000085">
    <property type="protein sequence ID" value="POZ60938.1"/>
    <property type="molecule type" value="Genomic_DNA"/>
</dbReference>
<reference evidence="3" key="1">
    <citation type="submission" date="2018-02" db="EMBL/GenBank/DDBJ databases">
        <authorList>
            <person name="O'Hara-Hanley K."/>
            <person name="Soby S."/>
        </authorList>
    </citation>
    <scope>NUCLEOTIDE SEQUENCE [LARGE SCALE GENOMIC DNA]</scope>
    <source>
        <strain evidence="3">MWU14-2602</strain>
    </source>
</reference>
<comment type="caution">
    <text evidence="2">The sequence shown here is derived from an EMBL/GenBank/DDBJ whole genome shotgun (WGS) entry which is preliminary data.</text>
</comment>
<dbReference type="SUPFAM" id="SSF52540">
    <property type="entry name" value="P-loop containing nucleoside triphosphate hydrolases"/>
    <property type="match status" value="1"/>
</dbReference>
<dbReference type="AlphaFoldDB" id="A0A2S5DD65"/>
<dbReference type="InterPro" id="IPR027417">
    <property type="entry name" value="P-loop_NTPase"/>
</dbReference>
<dbReference type="Proteomes" id="UP000237082">
    <property type="component" value="Unassembled WGS sequence"/>
</dbReference>
<proteinExistence type="predicted"/>
<organism evidence="2 3">
    <name type="scientific">Chromobacterium alticapitis</name>
    <dbReference type="NCBI Taxonomy" id="2073169"/>
    <lineage>
        <taxon>Bacteria</taxon>
        <taxon>Pseudomonadati</taxon>
        <taxon>Pseudomonadota</taxon>
        <taxon>Betaproteobacteria</taxon>
        <taxon>Neisseriales</taxon>
        <taxon>Chromobacteriaceae</taxon>
        <taxon>Chromobacterium</taxon>
    </lineage>
</organism>
<evidence type="ECO:0000259" key="1">
    <source>
        <dbReference type="Pfam" id="PF13401"/>
    </source>
</evidence>
<evidence type="ECO:0000313" key="2">
    <source>
        <dbReference type="EMBL" id="POZ60938.1"/>
    </source>
</evidence>
<protein>
    <recommendedName>
        <fullName evidence="1">ORC1/DEAH AAA+ ATPase domain-containing protein</fullName>
    </recommendedName>
</protein>
<evidence type="ECO:0000313" key="3">
    <source>
        <dbReference type="Proteomes" id="UP000237082"/>
    </source>
</evidence>
<feature type="domain" description="ORC1/DEAH AAA+ ATPase" evidence="1">
    <location>
        <begin position="51"/>
        <end position="193"/>
    </location>
</feature>
<dbReference type="GO" id="GO:0016887">
    <property type="term" value="F:ATP hydrolysis activity"/>
    <property type="evidence" value="ECO:0007669"/>
    <property type="project" value="InterPro"/>
</dbReference>
<gene>
    <name evidence="2" type="ORF">C2I19_16205</name>
</gene>
<sequence>MMTAYDCHEDVALEFTASDATKLDYFLQKTIQHPHLDDALNKVLNVTANKSHPNLVIVTGPTGVGKTTLAQKLEDCINDRERNQVARHPGWTPVVQISAVTPSTKGFNWKDFYIRLLSKLECTDPQMKLPFAMEDYRFIDEPFRPLHGAATAGTLERTVETAIRHRRVRYIILDEANQILLGAHHRDLRSQFEMALLHKSARPAAW</sequence>
<accession>A0A2S5DD65</accession>
<dbReference type="RefSeq" id="WP_103903701.1">
    <property type="nucleotide sequence ID" value="NZ_PQWB01000085.1"/>
</dbReference>
<keyword evidence="3" id="KW-1185">Reference proteome</keyword>
<dbReference type="Gene3D" id="3.40.50.300">
    <property type="entry name" value="P-loop containing nucleotide triphosphate hydrolases"/>
    <property type="match status" value="1"/>
</dbReference>